<sequence>MQAVSAKFLASWPTTTNKLNFLALSGRTYNNLIPKKWNKNKQSQQTLYDPILFLLEPTTSHLYSQELLIENIMVMKFMKLAAIWVGESVLQESIKSPIKTTQIKSKKFMKVLLLTKGPFRLATSKEKRLSLLSSSQGGAVLHKNTFC</sequence>
<proteinExistence type="predicted"/>
<dbReference type="EMBL" id="BDQV01000415">
    <property type="protein sequence ID" value="GAY64590.1"/>
    <property type="molecule type" value="Genomic_DNA"/>
</dbReference>
<reference evidence="1 2" key="1">
    <citation type="journal article" date="2017" name="Front. Genet.">
        <title>Draft sequencing of the heterozygous diploid genome of Satsuma (Citrus unshiu Marc.) using a hybrid assembly approach.</title>
        <authorList>
            <person name="Shimizu T."/>
            <person name="Tanizawa Y."/>
            <person name="Mochizuki T."/>
            <person name="Nagasaki H."/>
            <person name="Yoshioka T."/>
            <person name="Toyoda A."/>
            <person name="Fujiyama A."/>
            <person name="Kaminuma E."/>
            <person name="Nakamura Y."/>
        </authorList>
    </citation>
    <scope>NUCLEOTIDE SEQUENCE [LARGE SCALE GENOMIC DNA]</scope>
    <source>
        <strain evidence="2">cv. Miyagawa wase</strain>
    </source>
</reference>
<protein>
    <submittedName>
        <fullName evidence="1">Uncharacterized protein</fullName>
    </submittedName>
</protein>
<dbReference type="Proteomes" id="UP000236630">
    <property type="component" value="Unassembled WGS sequence"/>
</dbReference>
<name>A0A2H5QIY6_CITUN</name>
<keyword evidence="2" id="KW-1185">Reference proteome</keyword>
<evidence type="ECO:0000313" key="1">
    <source>
        <dbReference type="EMBL" id="GAY64590.1"/>
    </source>
</evidence>
<comment type="caution">
    <text evidence="1">The sequence shown here is derived from an EMBL/GenBank/DDBJ whole genome shotgun (WGS) entry which is preliminary data.</text>
</comment>
<accession>A0A2H5QIY6</accession>
<evidence type="ECO:0000313" key="2">
    <source>
        <dbReference type="Proteomes" id="UP000236630"/>
    </source>
</evidence>
<gene>
    <name evidence="1" type="ORF">CUMW_234690</name>
</gene>
<dbReference type="AlphaFoldDB" id="A0A2H5QIY6"/>
<organism evidence="1 2">
    <name type="scientific">Citrus unshiu</name>
    <name type="common">Satsuma mandarin</name>
    <name type="synonym">Citrus nobilis var. unshiu</name>
    <dbReference type="NCBI Taxonomy" id="55188"/>
    <lineage>
        <taxon>Eukaryota</taxon>
        <taxon>Viridiplantae</taxon>
        <taxon>Streptophyta</taxon>
        <taxon>Embryophyta</taxon>
        <taxon>Tracheophyta</taxon>
        <taxon>Spermatophyta</taxon>
        <taxon>Magnoliopsida</taxon>
        <taxon>eudicotyledons</taxon>
        <taxon>Gunneridae</taxon>
        <taxon>Pentapetalae</taxon>
        <taxon>rosids</taxon>
        <taxon>malvids</taxon>
        <taxon>Sapindales</taxon>
        <taxon>Rutaceae</taxon>
        <taxon>Aurantioideae</taxon>
        <taxon>Citrus</taxon>
    </lineage>
</organism>